<dbReference type="Proteomes" id="UP000668403">
    <property type="component" value="Unassembled WGS sequence"/>
</dbReference>
<organism evidence="1 2">
    <name type="scientific">Leucobacter tardus</name>
    <dbReference type="NCBI Taxonomy" id="501483"/>
    <lineage>
        <taxon>Bacteria</taxon>
        <taxon>Bacillati</taxon>
        <taxon>Actinomycetota</taxon>
        <taxon>Actinomycetes</taxon>
        <taxon>Micrococcales</taxon>
        <taxon>Microbacteriaceae</taxon>
        <taxon>Leucobacter</taxon>
    </lineage>
</organism>
<proteinExistence type="predicted"/>
<evidence type="ECO:0000313" key="1">
    <source>
        <dbReference type="EMBL" id="MBO2988656.1"/>
    </source>
</evidence>
<reference evidence="1" key="1">
    <citation type="submission" date="2021-03" db="EMBL/GenBank/DDBJ databases">
        <title>Leucobacter chromiisoli sp. nov., isolated from chromium-containing soil of chemical plant.</title>
        <authorList>
            <person name="Xu Z."/>
        </authorList>
    </citation>
    <scope>NUCLEOTIDE SEQUENCE</scope>
    <source>
        <strain evidence="1">K 70/01</strain>
    </source>
</reference>
<name>A0A939QIR8_9MICO</name>
<dbReference type="RefSeq" id="WP_208236178.1">
    <property type="nucleotide sequence ID" value="NZ_BAAAQU010000001.1"/>
</dbReference>
<keyword evidence="2" id="KW-1185">Reference proteome</keyword>
<sequence>MPAPFAEAQQRIIALNADTLPFVIEPTPEGAVARWKWADARWHNILAAGAYEQEYELRIVLDPAQATWQFSEFTSGSETSVGISGASFSSTQFRGRVYQRSFRKDFAVGAESSDRHGITSGHGWETRFSTEDVKRPIVDALTGLGWSQRRGFWSRLFGG</sequence>
<dbReference type="AlphaFoldDB" id="A0A939QIR8"/>
<dbReference type="EMBL" id="JAGFBF010000001">
    <property type="protein sequence ID" value="MBO2988656.1"/>
    <property type="molecule type" value="Genomic_DNA"/>
</dbReference>
<accession>A0A939QIR8</accession>
<evidence type="ECO:0000313" key="2">
    <source>
        <dbReference type="Proteomes" id="UP000668403"/>
    </source>
</evidence>
<protein>
    <submittedName>
        <fullName evidence="1">Uncharacterized protein</fullName>
    </submittedName>
</protein>
<gene>
    <name evidence="1" type="ORF">J4H85_01395</name>
</gene>
<comment type="caution">
    <text evidence="1">The sequence shown here is derived from an EMBL/GenBank/DDBJ whole genome shotgun (WGS) entry which is preliminary data.</text>
</comment>